<reference evidence="3" key="1">
    <citation type="submission" date="2017-09" db="EMBL/GenBank/DDBJ databases">
        <title>Depth-based differentiation of microbial function through sediment-hosted aquifers and enrichment of novel symbionts in the deep terrestrial subsurface.</title>
        <authorList>
            <person name="Probst A.J."/>
            <person name="Ladd B."/>
            <person name="Jarett J.K."/>
            <person name="Geller-Mcgrath D.E."/>
            <person name="Sieber C.M.K."/>
            <person name="Emerson J.B."/>
            <person name="Anantharaman K."/>
            <person name="Thomas B.C."/>
            <person name="Malmstrom R."/>
            <person name="Stieglmeier M."/>
            <person name="Klingl A."/>
            <person name="Woyke T."/>
            <person name="Ryan C.M."/>
            <person name="Banfield J.F."/>
        </authorList>
    </citation>
    <scope>NUCLEOTIDE SEQUENCE [LARGE SCALE GENOMIC DNA]</scope>
</reference>
<evidence type="ECO:0000313" key="2">
    <source>
        <dbReference type="EMBL" id="PJA14506.1"/>
    </source>
</evidence>
<protein>
    <submittedName>
        <fullName evidence="2">Uncharacterized protein</fullName>
    </submittedName>
</protein>
<feature type="compositionally biased region" description="Basic and acidic residues" evidence="1">
    <location>
        <begin position="17"/>
        <end position="26"/>
    </location>
</feature>
<feature type="region of interest" description="Disordered" evidence="1">
    <location>
        <begin position="1"/>
        <end position="26"/>
    </location>
</feature>
<evidence type="ECO:0000256" key="1">
    <source>
        <dbReference type="SAM" id="MobiDB-lite"/>
    </source>
</evidence>
<dbReference type="AlphaFoldDB" id="A0A2M7W2A3"/>
<organism evidence="2 3">
    <name type="scientific">Candidatus Dojkabacteria bacterium CG_4_10_14_0_2_um_filter_Dojkabacteria_WS6_41_15</name>
    <dbReference type="NCBI Taxonomy" id="2014249"/>
    <lineage>
        <taxon>Bacteria</taxon>
        <taxon>Candidatus Dojkabacteria</taxon>
    </lineage>
</organism>
<dbReference type="Proteomes" id="UP000228952">
    <property type="component" value="Unassembled WGS sequence"/>
</dbReference>
<gene>
    <name evidence="2" type="ORF">COX64_01930</name>
</gene>
<evidence type="ECO:0000313" key="3">
    <source>
        <dbReference type="Proteomes" id="UP000228952"/>
    </source>
</evidence>
<name>A0A2M7W2A3_9BACT</name>
<sequence>MDANKCGKQGGQQYEVPPKEKKDRNDSLRQLARIATCLGCKDHARCEPIAQVFRSSELNAYRVQLTPNAK</sequence>
<comment type="caution">
    <text evidence="2">The sequence shown here is derived from an EMBL/GenBank/DDBJ whole genome shotgun (WGS) entry which is preliminary data.</text>
</comment>
<proteinExistence type="predicted"/>
<dbReference type="EMBL" id="PFQB01000049">
    <property type="protein sequence ID" value="PJA14506.1"/>
    <property type="molecule type" value="Genomic_DNA"/>
</dbReference>
<accession>A0A2M7W2A3</accession>